<dbReference type="Pfam" id="PF02892">
    <property type="entry name" value="zf-BED"/>
    <property type="match status" value="1"/>
</dbReference>
<dbReference type="OrthoDB" id="692752at2759"/>
<feature type="region of interest" description="Disordered" evidence="4">
    <location>
        <begin position="209"/>
        <end position="320"/>
    </location>
</feature>
<evidence type="ECO:0000256" key="3">
    <source>
        <dbReference type="ARBA" id="ARBA00022833"/>
    </source>
</evidence>
<organism evidence="7 8">
    <name type="scientific">Colocasia esculenta</name>
    <name type="common">Wild taro</name>
    <name type="synonym">Arum esculentum</name>
    <dbReference type="NCBI Taxonomy" id="4460"/>
    <lineage>
        <taxon>Eukaryota</taxon>
        <taxon>Viridiplantae</taxon>
        <taxon>Streptophyta</taxon>
        <taxon>Embryophyta</taxon>
        <taxon>Tracheophyta</taxon>
        <taxon>Spermatophyta</taxon>
        <taxon>Magnoliopsida</taxon>
        <taxon>Liliopsida</taxon>
        <taxon>Araceae</taxon>
        <taxon>Aroideae</taxon>
        <taxon>Colocasieae</taxon>
        <taxon>Colocasia</taxon>
    </lineage>
</organism>
<gene>
    <name evidence="7" type="ORF">Taro_051724</name>
</gene>
<feature type="compositionally biased region" description="Low complexity" evidence="4">
    <location>
        <begin position="611"/>
        <end position="620"/>
    </location>
</feature>
<evidence type="ECO:0000256" key="5">
    <source>
        <dbReference type="SAM" id="Phobius"/>
    </source>
</evidence>
<reference evidence="7" key="1">
    <citation type="submission" date="2017-07" db="EMBL/GenBank/DDBJ databases">
        <title>Taro Niue Genome Assembly and Annotation.</title>
        <authorList>
            <person name="Atibalentja N."/>
            <person name="Keating K."/>
            <person name="Fields C.J."/>
        </authorList>
    </citation>
    <scope>NUCLEOTIDE SEQUENCE</scope>
    <source>
        <strain evidence="7">Niue_2</strain>
        <tissue evidence="7">Leaf</tissue>
    </source>
</reference>
<feature type="domain" description="BED-type" evidence="6">
    <location>
        <begin position="133"/>
        <end position="166"/>
    </location>
</feature>
<accession>A0A843XGU3</accession>
<dbReference type="InterPro" id="IPR003656">
    <property type="entry name" value="Znf_BED"/>
</dbReference>
<dbReference type="AlphaFoldDB" id="A0A843XGU3"/>
<evidence type="ECO:0000256" key="4">
    <source>
        <dbReference type="SAM" id="MobiDB-lite"/>
    </source>
</evidence>
<dbReference type="GO" id="GO:0008270">
    <property type="term" value="F:zinc ion binding"/>
    <property type="evidence" value="ECO:0007669"/>
    <property type="project" value="UniProtKB-KW"/>
</dbReference>
<protein>
    <recommendedName>
        <fullName evidence="6">BED-type domain-containing protein</fullName>
    </recommendedName>
</protein>
<name>A0A843XGU3_COLES</name>
<evidence type="ECO:0000256" key="1">
    <source>
        <dbReference type="ARBA" id="ARBA00022723"/>
    </source>
</evidence>
<feature type="region of interest" description="Disordered" evidence="4">
    <location>
        <begin position="1"/>
        <end position="73"/>
    </location>
</feature>
<dbReference type="GO" id="GO:0003677">
    <property type="term" value="F:DNA binding"/>
    <property type="evidence" value="ECO:0007669"/>
    <property type="project" value="InterPro"/>
</dbReference>
<comment type="caution">
    <text evidence="7">The sequence shown here is derived from an EMBL/GenBank/DDBJ whole genome shotgun (WGS) entry which is preliminary data.</text>
</comment>
<feature type="transmembrane region" description="Helical" evidence="5">
    <location>
        <begin position="82"/>
        <end position="102"/>
    </location>
</feature>
<keyword evidence="3" id="KW-0862">Zinc</keyword>
<dbReference type="Proteomes" id="UP000652761">
    <property type="component" value="Unassembled WGS sequence"/>
</dbReference>
<feature type="compositionally biased region" description="Basic and acidic residues" evidence="4">
    <location>
        <begin position="264"/>
        <end position="273"/>
    </location>
</feature>
<keyword evidence="8" id="KW-1185">Reference proteome</keyword>
<keyword evidence="5" id="KW-0472">Membrane</keyword>
<keyword evidence="5" id="KW-0812">Transmembrane</keyword>
<dbReference type="EMBL" id="NMUH01008401">
    <property type="protein sequence ID" value="MQM18729.1"/>
    <property type="molecule type" value="Genomic_DNA"/>
</dbReference>
<dbReference type="PANTHER" id="PTHR46951:SF2">
    <property type="entry name" value="BED-TYPE DOMAIN-CONTAINING PROTEIN"/>
    <property type="match status" value="1"/>
</dbReference>
<feature type="compositionally biased region" description="Pro residues" evidence="4">
    <location>
        <begin position="50"/>
        <end position="65"/>
    </location>
</feature>
<feature type="compositionally biased region" description="Basic and acidic residues" evidence="4">
    <location>
        <begin position="244"/>
        <end position="254"/>
    </location>
</feature>
<evidence type="ECO:0000313" key="7">
    <source>
        <dbReference type="EMBL" id="MQM18729.1"/>
    </source>
</evidence>
<sequence>MQAGKEIDRAGGEEEDGEEVEKMEAVGLHTLPSREPPSTHMHREGRKVLPLPPQLGLPPPPPPPASSTAAGLLPSRPPPPPLLLLLLLLLLPLLLPLLLFLLNPIFSFKFERGLASMADEGHEEEQPQVDIGWKHGVLIDAASKRVRCNHCGKEMNGGVYRLKQHIAGIGTNVVKCKHCPRELVNEMKEYMAGRQQQRGIRIQHQEELHEEISGKGKSKAAMKGRQIPVDVDDSDDTDYEDLSPNEREWREGLRQSRRAAMLESDMRRFHSTREGSSSGASVTRPPAPPIRRGGSMRGTGPTSGVDTFLGRKSSSKQPGIKHAMKGMDRFKLKLDIYRDYDVKEAVTRMGPGSHWEQRFAEREALSSQIDVDELFDEEHPLNAWVETRQERDVPEFDPRDCSWAEGELDGVEARDPELTNIREAKEKDKGMDKGDMKDNNIMQPMSGHLGSQTIVQGLLIYLHFSLPFYRTQILIAHLMEYKEDGDLGLHKNKSLVALVKQQVHTNRLVYGVQLHHNLEKAQVNNLHQEGFKWVYIIPTSCHCGAKEEPLDHFFVCCSYSQGAWMEIARKTNCIINLQSDIHRLLRQWDRHWPLKSDKTGIGGFLRGGAKRSGSGRANRAGSRRIRTPGLPLLPQGKSSKPKQGKEKEEGAEELQGGLKGSQASPNFRFKVILKSSLQQVGLSAEKLWLHLDLLEVENVEEKAAATWIFFHFSQLEFCYVQQTTPVLTAING</sequence>
<keyword evidence="1" id="KW-0479">Metal-binding</keyword>
<keyword evidence="5" id="KW-1133">Transmembrane helix</keyword>
<proteinExistence type="predicted"/>
<keyword evidence="2" id="KW-0863">Zinc-finger</keyword>
<feature type="compositionally biased region" description="Basic and acidic residues" evidence="4">
    <location>
        <begin position="1"/>
        <end position="12"/>
    </location>
</feature>
<feature type="region of interest" description="Disordered" evidence="4">
    <location>
        <begin position="603"/>
        <end position="660"/>
    </location>
</feature>
<evidence type="ECO:0000313" key="8">
    <source>
        <dbReference type="Proteomes" id="UP000652761"/>
    </source>
</evidence>
<dbReference type="PANTHER" id="PTHR46951">
    <property type="entry name" value="BED-TYPE DOMAIN-CONTAINING PROTEIN"/>
    <property type="match status" value="1"/>
</dbReference>
<evidence type="ECO:0000259" key="6">
    <source>
        <dbReference type="Pfam" id="PF02892"/>
    </source>
</evidence>
<feature type="compositionally biased region" description="Acidic residues" evidence="4">
    <location>
        <begin position="230"/>
        <end position="243"/>
    </location>
</feature>
<evidence type="ECO:0000256" key="2">
    <source>
        <dbReference type="ARBA" id="ARBA00022771"/>
    </source>
</evidence>